<protein>
    <submittedName>
        <fullName evidence="1">Uncharacterized protein</fullName>
    </submittedName>
</protein>
<comment type="caution">
    <text evidence="1">The sequence shown here is derived from an EMBL/GenBank/DDBJ whole genome shotgun (WGS) entry which is preliminary data.</text>
</comment>
<organism evidence="1">
    <name type="scientific">marine sediment metagenome</name>
    <dbReference type="NCBI Taxonomy" id="412755"/>
    <lineage>
        <taxon>unclassified sequences</taxon>
        <taxon>metagenomes</taxon>
        <taxon>ecological metagenomes</taxon>
    </lineage>
</organism>
<name>X1KYI7_9ZZZZ</name>
<sequence length="109" mass="12093">MLLALKYLTCYLDTMVQLIMIFLTTVAVVTSPLGLMLTILLIAMMAALNLIRVAHPPAPPYRIVLLFRQVRIRLGLSPNMSNVDDVNVPNRTMVDDHQTAATHGSILHV</sequence>
<reference evidence="1" key="1">
    <citation type="journal article" date="2014" name="Front. Microbiol.">
        <title>High frequency of phylogenetically diverse reductive dehalogenase-homologous genes in deep subseafloor sedimentary metagenomes.</title>
        <authorList>
            <person name="Kawai M."/>
            <person name="Futagami T."/>
            <person name="Toyoda A."/>
            <person name="Takaki Y."/>
            <person name="Nishi S."/>
            <person name="Hori S."/>
            <person name="Arai W."/>
            <person name="Tsubouchi T."/>
            <person name="Morono Y."/>
            <person name="Uchiyama I."/>
            <person name="Ito T."/>
            <person name="Fujiyama A."/>
            <person name="Inagaki F."/>
            <person name="Takami H."/>
        </authorList>
    </citation>
    <scope>NUCLEOTIDE SEQUENCE</scope>
    <source>
        <strain evidence="1">Expedition CK06-06</strain>
    </source>
</reference>
<dbReference type="EMBL" id="BARV01006384">
    <property type="protein sequence ID" value="GAI12147.1"/>
    <property type="molecule type" value="Genomic_DNA"/>
</dbReference>
<gene>
    <name evidence="1" type="ORF">S06H3_13084</name>
</gene>
<evidence type="ECO:0000313" key="1">
    <source>
        <dbReference type="EMBL" id="GAI12147.1"/>
    </source>
</evidence>
<proteinExistence type="predicted"/>
<dbReference type="AlphaFoldDB" id="X1KYI7"/>
<accession>X1KYI7</accession>